<keyword evidence="2" id="KW-1185">Reference proteome</keyword>
<reference evidence="1" key="1">
    <citation type="submission" date="2022-10" db="EMBL/GenBank/DDBJ databases">
        <title>Culturing micro-colonial fungi from biological soil crusts in the Mojave desert and describing Neophaeococcomyces mojavensis, and introducing the new genera and species Taxawa tesnikishii.</title>
        <authorList>
            <person name="Kurbessoian T."/>
            <person name="Stajich J.E."/>
        </authorList>
    </citation>
    <scope>NUCLEOTIDE SEQUENCE</scope>
    <source>
        <strain evidence="1">TK_41</strain>
    </source>
</reference>
<dbReference type="AlphaFoldDB" id="A0AA38XD68"/>
<evidence type="ECO:0000313" key="2">
    <source>
        <dbReference type="Proteomes" id="UP001172673"/>
    </source>
</evidence>
<sequence length="484" mass="54233">MKLLRSLRIDPLRGVKIIDPTGDLIVEVGNMSLPSTREDGSRRYNDEETILWNITPESLKAIFSDEQLATAAPVMSNTASRQPACETNSSLMSRNHDATEEVAGHAGEQHESQPYYPIFRLLVSSTVLTKASPMFDKMLNGGFAEGQLPADPSEKRIIRLPEEDPWSILLLSYILHRRPKAYHQYSYHVLEDMATLYDMYDLSHSLRSWFHCQLKGRLPSDITDFDTAARNLPTDQVIETMKLAFMTHDDTMFAQPTAFCVYCECAKDIKYYTQGAFGTDSLADGLIERLEAMHAYYVHRIHSLGSQLLMDLANQWDTWRSHFPDPTPPGAQPFADVLVSCLCGCGHRDEPVCEGQAKIMGVLAASLAGISMLGSLEATPNSDFESGYSRIPAAYVKYLRAAVNVPDWKSRDYRCKNPVCCNCGRSIVFVVNHIDVLLKAVFDDLVRDGVCLRCVKENRPFRTGTGDDGCKAWRCNIHNIGKAE</sequence>
<accession>A0AA38XD68</accession>
<dbReference type="EMBL" id="JAPDRK010000006">
    <property type="protein sequence ID" value="KAJ9611291.1"/>
    <property type="molecule type" value="Genomic_DNA"/>
</dbReference>
<evidence type="ECO:0008006" key="3">
    <source>
        <dbReference type="Google" id="ProtNLM"/>
    </source>
</evidence>
<dbReference type="Proteomes" id="UP001172673">
    <property type="component" value="Unassembled WGS sequence"/>
</dbReference>
<name>A0AA38XD68_9EURO</name>
<evidence type="ECO:0000313" key="1">
    <source>
        <dbReference type="EMBL" id="KAJ9611291.1"/>
    </source>
</evidence>
<gene>
    <name evidence="1" type="ORF">H2200_004475</name>
</gene>
<comment type="caution">
    <text evidence="1">The sequence shown here is derived from an EMBL/GenBank/DDBJ whole genome shotgun (WGS) entry which is preliminary data.</text>
</comment>
<proteinExistence type="predicted"/>
<protein>
    <recommendedName>
        <fullName evidence="3">BTB domain-containing protein</fullName>
    </recommendedName>
</protein>
<organism evidence="1 2">
    <name type="scientific">Cladophialophora chaetospira</name>
    <dbReference type="NCBI Taxonomy" id="386627"/>
    <lineage>
        <taxon>Eukaryota</taxon>
        <taxon>Fungi</taxon>
        <taxon>Dikarya</taxon>
        <taxon>Ascomycota</taxon>
        <taxon>Pezizomycotina</taxon>
        <taxon>Eurotiomycetes</taxon>
        <taxon>Chaetothyriomycetidae</taxon>
        <taxon>Chaetothyriales</taxon>
        <taxon>Herpotrichiellaceae</taxon>
        <taxon>Cladophialophora</taxon>
    </lineage>
</organism>